<reference evidence="2" key="1">
    <citation type="submission" date="2018-09" db="EMBL/GenBank/DDBJ databases">
        <authorList>
            <person name="Livingstone P.G."/>
            <person name="Whitworth D.E."/>
        </authorList>
    </citation>
    <scope>NUCLEOTIDE SEQUENCE [LARGE SCALE GENOMIC DNA]</scope>
    <source>
        <strain evidence="2">CA054A</strain>
    </source>
</reference>
<organism evidence="1 2">
    <name type="scientific">Corallococcus terminator</name>
    <dbReference type="NCBI Taxonomy" id="2316733"/>
    <lineage>
        <taxon>Bacteria</taxon>
        <taxon>Pseudomonadati</taxon>
        <taxon>Myxococcota</taxon>
        <taxon>Myxococcia</taxon>
        <taxon>Myxococcales</taxon>
        <taxon>Cystobacterineae</taxon>
        <taxon>Myxococcaceae</taxon>
        <taxon>Corallococcus</taxon>
    </lineage>
</organism>
<proteinExistence type="predicted"/>
<sequence length="181" mass="19302">MKRQGQSLRRAAGVLGVLAGLGGAVAAEPREAISVRLPRASYDLLMTEDNVTGQAFQLSRQPGVLRGRVGETPVSLQLKDQQVKGNIGTSVANLEVKKEGDVVKAKGGFGGRPVTLTLSPQELTVYVNDCTYRLKATEPKKVYEGRRSCDGSLMPPSVVSLPDTFIVASPEEQVSLLLLAL</sequence>
<dbReference type="RefSeq" id="WP_120538933.1">
    <property type="nucleotide sequence ID" value="NZ_RAVZ01000007.1"/>
</dbReference>
<dbReference type="AlphaFoldDB" id="A0A3A8JEV0"/>
<accession>A0A3A8JEV0</accession>
<name>A0A3A8JEV0_9BACT</name>
<dbReference type="Proteomes" id="UP000268094">
    <property type="component" value="Unassembled WGS sequence"/>
</dbReference>
<dbReference type="EMBL" id="RAVZ01000007">
    <property type="protein sequence ID" value="RKG93538.1"/>
    <property type="molecule type" value="Genomic_DNA"/>
</dbReference>
<keyword evidence="2" id="KW-1185">Reference proteome</keyword>
<gene>
    <name evidence="1" type="ORF">D7V88_02295</name>
</gene>
<dbReference type="OrthoDB" id="5509161at2"/>
<protein>
    <submittedName>
        <fullName evidence="1">Uncharacterized protein</fullName>
    </submittedName>
</protein>
<evidence type="ECO:0000313" key="2">
    <source>
        <dbReference type="Proteomes" id="UP000268094"/>
    </source>
</evidence>
<evidence type="ECO:0000313" key="1">
    <source>
        <dbReference type="EMBL" id="RKG93538.1"/>
    </source>
</evidence>
<comment type="caution">
    <text evidence="1">The sequence shown here is derived from an EMBL/GenBank/DDBJ whole genome shotgun (WGS) entry which is preliminary data.</text>
</comment>